<proteinExistence type="predicted"/>
<protein>
    <submittedName>
        <fullName evidence="1">Uncharacterized protein</fullName>
    </submittedName>
</protein>
<sequence>MAEEEPLSSLHVENNNTTNFNSELFCQVQQQQQQQQQQQPKPPVCFAALLKNFGAP</sequence>
<gene>
    <name evidence="1" type="ORF">EMCG_08804</name>
</gene>
<comment type="caution">
    <text evidence="1">The sequence shown here is derived from an EMBL/GenBank/DDBJ whole genome shotgun (WGS) entry which is preliminary data.</text>
</comment>
<dbReference type="AlphaFoldDB" id="A0A0G2J3X4"/>
<dbReference type="EMBL" id="LCZI01000664">
    <property type="protein sequence ID" value="KKZ65364.1"/>
    <property type="molecule type" value="Genomic_DNA"/>
</dbReference>
<accession>A0A0G2J3X4</accession>
<organism evidence="1 2">
    <name type="scientific">[Emmonsia] crescens</name>
    <dbReference type="NCBI Taxonomy" id="73230"/>
    <lineage>
        <taxon>Eukaryota</taxon>
        <taxon>Fungi</taxon>
        <taxon>Dikarya</taxon>
        <taxon>Ascomycota</taxon>
        <taxon>Pezizomycotina</taxon>
        <taxon>Eurotiomycetes</taxon>
        <taxon>Eurotiomycetidae</taxon>
        <taxon>Onygenales</taxon>
        <taxon>Ajellomycetaceae</taxon>
        <taxon>Emergomyces</taxon>
    </lineage>
</organism>
<dbReference type="VEuPathDB" id="FungiDB:EMCG_08804"/>
<evidence type="ECO:0000313" key="1">
    <source>
        <dbReference type="EMBL" id="KKZ65364.1"/>
    </source>
</evidence>
<dbReference type="Proteomes" id="UP000034164">
    <property type="component" value="Unassembled WGS sequence"/>
</dbReference>
<evidence type="ECO:0000313" key="2">
    <source>
        <dbReference type="Proteomes" id="UP000034164"/>
    </source>
</evidence>
<reference evidence="2" key="1">
    <citation type="journal article" date="2015" name="PLoS Genet.">
        <title>The dynamic genome and transcriptome of the human fungal pathogen Blastomyces and close relative Emmonsia.</title>
        <authorList>
            <person name="Munoz J.F."/>
            <person name="Gauthier G.M."/>
            <person name="Desjardins C.A."/>
            <person name="Gallo J.E."/>
            <person name="Holder J."/>
            <person name="Sullivan T.D."/>
            <person name="Marty A.J."/>
            <person name="Carmen J.C."/>
            <person name="Chen Z."/>
            <person name="Ding L."/>
            <person name="Gujja S."/>
            <person name="Magrini V."/>
            <person name="Misas E."/>
            <person name="Mitreva M."/>
            <person name="Priest M."/>
            <person name="Saif S."/>
            <person name="Whiston E.A."/>
            <person name="Young S."/>
            <person name="Zeng Q."/>
            <person name="Goldman W.E."/>
            <person name="Mardis E.R."/>
            <person name="Taylor J.W."/>
            <person name="McEwen J.G."/>
            <person name="Clay O.K."/>
            <person name="Klein B.S."/>
            <person name="Cuomo C.A."/>
        </authorList>
    </citation>
    <scope>NUCLEOTIDE SEQUENCE [LARGE SCALE GENOMIC DNA]</scope>
    <source>
        <strain evidence="2">UAMH 3008</strain>
    </source>
</reference>
<name>A0A0G2J3X4_9EURO</name>